<dbReference type="PROSITE" id="PS50231">
    <property type="entry name" value="RICIN_B_LECTIN"/>
    <property type="match status" value="1"/>
</dbReference>
<dbReference type="InterPro" id="IPR000772">
    <property type="entry name" value="Ricin_B_lectin"/>
</dbReference>
<feature type="signal peptide" evidence="1">
    <location>
        <begin position="1"/>
        <end position="38"/>
    </location>
</feature>
<reference evidence="4" key="1">
    <citation type="journal article" date="2019" name="Int. J. Syst. Evol. Microbiol.">
        <title>The Global Catalogue of Microorganisms (GCM) 10K type strain sequencing project: providing services to taxonomists for standard genome sequencing and annotation.</title>
        <authorList>
            <consortium name="The Broad Institute Genomics Platform"/>
            <consortium name="The Broad Institute Genome Sequencing Center for Infectious Disease"/>
            <person name="Wu L."/>
            <person name="Ma J."/>
        </authorList>
    </citation>
    <scope>NUCLEOTIDE SEQUENCE [LARGE SCALE GENOMIC DNA]</scope>
    <source>
        <strain evidence="4">JCM 4816</strain>
    </source>
</reference>
<proteinExistence type="predicted"/>
<dbReference type="CDD" id="cd00161">
    <property type="entry name" value="beta-trefoil_Ricin-like"/>
    <property type="match status" value="1"/>
</dbReference>
<keyword evidence="1" id="KW-0732">Signal</keyword>
<evidence type="ECO:0000313" key="3">
    <source>
        <dbReference type="EMBL" id="MFC5908851.1"/>
    </source>
</evidence>
<evidence type="ECO:0000259" key="2">
    <source>
        <dbReference type="SMART" id="SM00458"/>
    </source>
</evidence>
<dbReference type="InterPro" id="IPR059186">
    <property type="entry name" value="SACTE_4363"/>
</dbReference>
<feature type="domain" description="Ricin B lectin" evidence="2">
    <location>
        <begin position="44"/>
        <end position="182"/>
    </location>
</feature>
<dbReference type="SUPFAM" id="SSF50370">
    <property type="entry name" value="Ricin B-like lectins"/>
    <property type="match status" value="1"/>
</dbReference>
<evidence type="ECO:0000313" key="4">
    <source>
        <dbReference type="Proteomes" id="UP001596174"/>
    </source>
</evidence>
<evidence type="ECO:0000256" key="1">
    <source>
        <dbReference type="SAM" id="SignalP"/>
    </source>
</evidence>
<dbReference type="RefSeq" id="WP_380584117.1">
    <property type="nucleotide sequence ID" value="NZ_JBHSQJ010000066.1"/>
</dbReference>
<accession>A0ABW1G2E5</accession>
<dbReference type="Pfam" id="PF14200">
    <property type="entry name" value="RicinB_lectin_2"/>
    <property type="match status" value="2"/>
</dbReference>
<dbReference type="EMBL" id="JBHSQJ010000066">
    <property type="protein sequence ID" value="MFC5908851.1"/>
    <property type="molecule type" value="Genomic_DNA"/>
</dbReference>
<dbReference type="InterPro" id="IPR035992">
    <property type="entry name" value="Ricin_B-like_lectins"/>
</dbReference>
<gene>
    <name evidence="3" type="ORF">ACFP3V_16705</name>
</gene>
<dbReference type="CDD" id="cd23669">
    <property type="entry name" value="GH55_SacteLam55A-like"/>
    <property type="match status" value="1"/>
</dbReference>
<dbReference type="Proteomes" id="UP001596174">
    <property type="component" value="Unassembled WGS sequence"/>
</dbReference>
<organism evidence="3 4">
    <name type="scientific">Streptacidiphilus monticola</name>
    <dbReference type="NCBI Taxonomy" id="2161674"/>
    <lineage>
        <taxon>Bacteria</taxon>
        <taxon>Bacillati</taxon>
        <taxon>Actinomycetota</taxon>
        <taxon>Actinomycetes</taxon>
        <taxon>Kitasatosporales</taxon>
        <taxon>Streptomycetaceae</taxon>
        <taxon>Streptacidiphilus</taxon>
    </lineage>
</organism>
<protein>
    <submittedName>
        <fullName evidence="3">RICIN domain-containing protein</fullName>
    </submittedName>
</protein>
<comment type="caution">
    <text evidence="3">The sequence shown here is derived from an EMBL/GenBank/DDBJ whole genome shotgun (WGS) entry which is preliminary data.</text>
</comment>
<feature type="chain" id="PRO_5046007108" evidence="1">
    <location>
        <begin position="39"/>
        <end position="747"/>
    </location>
</feature>
<dbReference type="SMART" id="SM00458">
    <property type="entry name" value="RICIN"/>
    <property type="match status" value="1"/>
</dbReference>
<name>A0ABW1G2E5_9ACTN</name>
<dbReference type="Gene3D" id="2.80.10.50">
    <property type="match status" value="3"/>
</dbReference>
<keyword evidence="4" id="KW-1185">Reference proteome</keyword>
<sequence>MKRFSKLTGSARRATGPAAATVLLAAALSAIGSGSARADVSTSAWYNLVANNSGKCVDAASAATANGTAVQQYTCNGTTAQQWQLRPAADAGTYVIVNANGAQPAIDVDGPSTASGALIHLWSNGGWSSQEWQPVQESSGRYHFVNHYSGLCLDVPSASTADSVQLQQYTCNGTNAQSFALNVVSGGSTPPNNPNNPDLGPNVKVFDPSMPASSIQSAVNSVYSSQQSDQFGTNRYALLFKPGSYNVDVPVGFYTQVAGLGASPDDVSLTGGGVHVDAAWSGGNATQNFWRDVENLSDTPSSGTLEYAVSQADPFRRVDVHGSMTLDDYTSGNTSSNWSSGGFIGDSRVSGQINSGTQQQFLTQDTTMGSWSGSNWNMVFVGDNGAPGQSFPTYTTVAQTPTVREKPYLYVDSTGLYNVMVPALRTNATGPDWTGGSTAGTSIPITQFYVVKSGDTAASINAALSSGLNLLFTPGVYHLSAPLNITRKDTVVLGLGLATLVPDNGVTAITTADVDGIDIAGLIVSAGTTNSGSLVQIGPAGSSASHAADPITLQDVFFRVGGDVAGKASQSLVVNSANTIGSDLWIWRADHGNGGTVGWTVNTAANGLVVNGANVTMYGLAVEHYQQYQTLWNGNGGRTYFYQSEMPYDVPNNASWTPGGGEAGYPSYKVADSVTSHQAWGLGVYCYFSTNSAVAADRAIEVPSGGSSFHDMVTVSLGGTGTIRHIINGAGGQVSSGSTVAYLTAGP</sequence>